<dbReference type="Proteomes" id="UP000003614">
    <property type="component" value="Unassembled WGS sequence"/>
</dbReference>
<accession>A0A6C8EY79</accession>
<gene>
    <name evidence="1" type="ORF">SeV_A1381</name>
</gene>
<sequence length="40" mass="4721">MIALYGTRYDCLNKAIMAKTKLRKDKGLQLDVIRRIMECF</sequence>
<evidence type="ECO:0000313" key="1">
    <source>
        <dbReference type="EMBL" id="EDZ01811.1"/>
    </source>
</evidence>
<protein>
    <submittedName>
        <fullName evidence="1">Uncharacterized protein</fullName>
    </submittedName>
</protein>
<proteinExistence type="predicted"/>
<comment type="caution">
    <text evidence="1">The sequence shown here is derived from an EMBL/GenBank/DDBJ whole genome shotgun (WGS) entry which is preliminary data.</text>
</comment>
<dbReference type="EMBL" id="ABFH02000002">
    <property type="protein sequence ID" value="EDZ01811.1"/>
    <property type="molecule type" value="Genomic_DNA"/>
</dbReference>
<name>A0A6C8EY79_SALV4</name>
<organism evidence="1 2">
    <name type="scientific">Salmonella virchow (strain SL491)</name>
    <dbReference type="NCBI Taxonomy" id="465517"/>
    <lineage>
        <taxon>Bacteria</taxon>
        <taxon>Pseudomonadati</taxon>
        <taxon>Pseudomonadota</taxon>
        <taxon>Gammaproteobacteria</taxon>
        <taxon>Enterobacterales</taxon>
        <taxon>Enterobacteriaceae</taxon>
        <taxon>Salmonella</taxon>
    </lineage>
</organism>
<reference evidence="1 2" key="1">
    <citation type="journal article" date="2011" name="J. Bacteriol.">
        <title>Comparative genomics of 28 Salmonella enterica isolates: evidence for CRISPR-mediated adaptive sublineage evolution.</title>
        <authorList>
            <person name="Fricke W.F."/>
            <person name="Mammel M.K."/>
            <person name="McDermott P.F."/>
            <person name="Tartera C."/>
            <person name="White D.G."/>
            <person name="Leclerc J.E."/>
            <person name="Ravel J."/>
            <person name="Cebula T.A."/>
        </authorList>
    </citation>
    <scope>NUCLEOTIDE SEQUENCE [LARGE SCALE GENOMIC DNA]</scope>
    <source>
        <strain evidence="1 2">SL491</strain>
    </source>
</reference>
<dbReference type="AlphaFoldDB" id="A0A6C8EY79"/>
<evidence type="ECO:0000313" key="2">
    <source>
        <dbReference type="Proteomes" id="UP000003614"/>
    </source>
</evidence>